<dbReference type="InterPro" id="IPR019335">
    <property type="entry name" value="COG7"/>
</dbReference>
<dbReference type="GO" id="GO:0017119">
    <property type="term" value="C:Golgi transport complex"/>
    <property type="evidence" value="ECO:0007669"/>
    <property type="project" value="InterPro"/>
</dbReference>
<protein>
    <recommendedName>
        <fullName evidence="3">Conserved oligomeric Golgi complex subunit 7</fullName>
    </recommendedName>
    <alternativeName>
        <fullName evidence="8">Component of oligomeric Golgi complex 7</fullName>
    </alternativeName>
</protein>
<evidence type="ECO:0000313" key="10">
    <source>
        <dbReference type="Proteomes" id="UP000653454"/>
    </source>
</evidence>
<dbReference type="GO" id="GO:0006890">
    <property type="term" value="P:retrograde vesicle-mediated transport, Golgi to endoplasmic reticulum"/>
    <property type="evidence" value="ECO:0007669"/>
    <property type="project" value="TreeGrafter"/>
</dbReference>
<evidence type="ECO:0000256" key="1">
    <source>
        <dbReference type="ARBA" id="ARBA00004395"/>
    </source>
</evidence>
<dbReference type="GO" id="GO:0007030">
    <property type="term" value="P:Golgi organization"/>
    <property type="evidence" value="ECO:0007669"/>
    <property type="project" value="TreeGrafter"/>
</dbReference>
<evidence type="ECO:0000256" key="4">
    <source>
        <dbReference type="ARBA" id="ARBA00022448"/>
    </source>
</evidence>
<evidence type="ECO:0000256" key="3">
    <source>
        <dbReference type="ARBA" id="ARBA00020984"/>
    </source>
</evidence>
<evidence type="ECO:0000256" key="6">
    <source>
        <dbReference type="ARBA" id="ARBA00023034"/>
    </source>
</evidence>
<organism evidence="9 10">
    <name type="scientific">Plutella xylostella</name>
    <name type="common">Diamondback moth</name>
    <name type="synonym">Plutella maculipennis</name>
    <dbReference type="NCBI Taxonomy" id="51655"/>
    <lineage>
        <taxon>Eukaryota</taxon>
        <taxon>Metazoa</taxon>
        <taxon>Ecdysozoa</taxon>
        <taxon>Arthropoda</taxon>
        <taxon>Hexapoda</taxon>
        <taxon>Insecta</taxon>
        <taxon>Pterygota</taxon>
        <taxon>Neoptera</taxon>
        <taxon>Endopterygota</taxon>
        <taxon>Lepidoptera</taxon>
        <taxon>Glossata</taxon>
        <taxon>Ditrysia</taxon>
        <taxon>Yponomeutoidea</taxon>
        <taxon>Plutellidae</taxon>
        <taxon>Plutella</taxon>
    </lineage>
</organism>
<evidence type="ECO:0000256" key="7">
    <source>
        <dbReference type="ARBA" id="ARBA00023136"/>
    </source>
</evidence>
<proteinExistence type="inferred from homology"/>
<evidence type="ECO:0000256" key="8">
    <source>
        <dbReference type="ARBA" id="ARBA00031345"/>
    </source>
</evidence>
<keyword evidence="10" id="KW-1185">Reference proteome</keyword>
<comment type="subcellular location">
    <subcellularLocation>
        <location evidence="1">Golgi apparatus membrane</location>
        <topology evidence="1">Peripheral membrane protein</topology>
    </subcellularLocation>
</comment>
<evidence type="ECO:0000313" key="9">
    <source>
        <dbReference type="EMBL" id="CAG9133006.1"/>
    </source>
</evidence>
<gene>
    <name evidence="9" type="ORF">PLXY2_LOCUS11194</name>
</gene>
<keyword evidence="6" id="KW-0333">Golgi apparatus</keyword>
<sequence length="531" mass="58744">MQCSRSPPPLPLPLPAVVLEKTAAYVALYKAMGRTNSLLRAWRRAAASSAAAEWQRLDSPSLAALQATLQDSCSTQIALRRRALQRSGSGWTRLVLQRFQLHCKLHFSTQVRFKCWQVEWLSDVLQCETPLAELVRLHTDLLLSLEPAPSKVLSANLKLCGTPQEGIEFLIDTRTELDQLKNIFTALLENTRQEIVQPTIIKELGRAIYGPLRELLPKYSDLQTQAINMQVDTLEQDQEDLLERSRSFQNLVERSEGWLSAAHAAARNIAGGAIYPHFVPAVEAFTSTLTMKISSHSRRIETEFLSSSASGSGGVLSRAFPGALALAAAAQALLGILAALLSGIHEQMAEAEKSDNPLQNVEDLLLDESGHQRLTSLLNASEPIASVTALRRESQTLKTLAVNILRDPVHRQLDKVPSLPVWSDNDALSTDLPDFALSPQEYMTQIGQYLMTLPQHLEMHLADAQAPFVYLSEVCNHTCTTYAEKIIQITNMDALGTRRCLTDIQYLCSVVEDLGGTVPPQLTNLERSLRQ</sequence>
<comment type="similarity">
    <text evidence="2">Belongs to the COG7 family.</text>
</comment>
<keyword evidence="5" id="KW-0653">Protein transport</keyword>
<name>A0A8S4FXL7_PLUXY</name>
<dbReference type="PANTHER" id="PTHR21443">
    <property type="entry name" value="CONSERVED OLIGOMERIC GOLGI COMPLEX COMPONENT 7"/>
    <property type="match status" value="1"/>
</dbReference>
<keyword evidence="7" id="KW-0472">Membrane</keyword>
<reference evidence="9" key="1">
    <citation type="submission" date="2020-11" db="EMBL/GenBank/DDBJ databases">
        <authorList>
            <person name="Whiteford S."/>
        </authorList>
    </citation>
    <scope>NUCLEOTIDE SEQUENCE</scope>
</reference>
<comment type="caution">
    <text evidence="9">The sequence shown here is derived from an EMBL/GenBank/DDBJ whole genome shotgun (WGS) entry which is preliminary data.</text>
</comment>
<accession>A0A8S4FXL7</accession>
<evidence type="ECO:0000256" key="5">
    <source>
        <dbReference type="ARBA" id="ARBA00022927"/>
    </source>
</evidence>
<keyword evidence="4" id="KW-0813">Transport</keyword>
<dbReference type="GO" id="GO:0000139">
    <property type="term" value="C:Golgi membrane"/>
    <property type="evidence" value="ECO:0007669"/>
    <property type="project" value="UniProtKB-SubCell"/>
</dbReference>
<dbReference type="Pfam" id="PF10191">
    <property type="entry name" value="COG7"/>
    <property type="match status" value="1"/>
</dbReference>
<dbReference type="EMBL" id="CAJHNJ030000055">
    <property type="protein sequence ID" value="CAG9133006.1"/>
    <property type="molecule type" value="Genomic_DNA"/>
</dbReference>
<dbReference type="PANTHER" id="PTHR21443:SF0">
    <property type="entry name" value="CONSERVED OLIGOMERIC GOLGI COMPLEX SUBUNIT 7"/>
    <property type="match status" value="1"/>
</dbReference>
<evidence type="ECO:0000256" key="2">
    <source>
        <dbReference type="ARBA" id="ARBA00005831"/>
    </source>
</evidence>
<dbReference type="GO" id="GO:0006886">
    <property type="term" value="P:intracellular protein transport"/>
    <property type="evidence" value="ECO:0007669"/>
    <property type="project" value="InterPro"/>
</dbReference>
<dbReference type="Proteomes" id="UP000653454">
    <property type="component" value="Unassembled WGS sequence"/>
</dbReference>
<dbReference type="AlphaFoldDB" id="A0A8S4FXL7"/>